<dbReference type="Gene3D" id="3.20.20.70">
    <property type="entry name" value="Aldolase class I"/>
    <property type="match status" value="1"/>
</dbReference>
<evidence type="ECO:0000256" key="1">
    <source>
        <dbReference type="ARBA" id="ARBA00010936"/>
    </source>
</evidence>
<dbReference type="InterPro" id="IPR013785">
    <property type="entry name" value="Aldolase_TIM"/>
</dbReference>
<dbReference type="FunFam" id="3.20.20.70:FF:000044">
    <property type="entry name" value="Deoxyribose-phosphate aldolase"/>
    <property type="match status" value="1"/>
</dbReference>
<sequence length="258" mass="27534">KMSSTVYTIENLTPEKVAGFIDHALLRPDMTEAEVIEGCKLCATYKAFSVCVKPCDVKLAAETLKNSVVSVGTVISFPHGNSTPSVKVAEALQAIEDGAVELDMVLNIGALKSGRYEYVQNEIHSVVSKAKEKRPGTIVKVIFECSLLSKAEIKKACELSTAAGADFVKTSTGFSTGGALIPDLILMRTSCPSQVQVKASGGIRNLDYMIECLNVGCTRIGCSGTKAIVEELLQRKKDPSFKPQPSNTAESTSASSNY</sequence>
<keyword evidence="4" id="KW-0456">Lyase</keyword>
<dbReference type="EMBL" id="MBFS01002435">
    <property type="protein sequence ID" value="PVU97465.1"/>
    <property type="molecule type" value="Genomic_DNA"/>
</dbReference>
<dbReference type="AlphaFoldDB" id="A0A2T9YYP1"/>
<dbReference type="GO" id="GO:0016052">
    <property type="term" value="P:carbohydrate catabolic process"/>
    <property type="evidence" value="ECO:0007669"/>
    <property type="project" value="TreeGrafter"/>
</dbReference>
<name>A0A2T9YYP1_9FUNG</name>
<dbReference type="OrthoDB" id="70823at2759"/>
<comment type="catalytic activity">
    <reaction evidence="7">
        <text>2-deoxy-D-ribose 5-phosphate = D-glyceraldehyde 3-phosphate + acetaldehyde</text>
        <dbReference type="Rhea" id="RHEA:12821"/>
        <dbReference type="ChEBI" id="CHEBI:15343"/>
        <dbReference type="ChEBI" id="CHEBI:59776"/>
        <dbReference type="ChEBI" id="CHEBI:62877"/>
        <dbReference type="EC" id="4.1.2.4"/>
    </reaction>
</comment>
<evidence type="ECO:0000256" key="4">
    <source>
        <dbReference type="ARBA" id="ARBA00023239"/>
    </source>
</evidence>
<protein>
    <recommendedName>
        <fullName evidence="2">deoxyribose-phosphate aldolase</fullName>
        <ecNumber evidence="2">4.1.2.4</ecNumber>
    </recommendedName>
    <alternativeName>
        <fullName evidence="6">2-deoxy-D-ribose 5-phosphate aldolase</fullName>
    </alternativeName>
</protein>
<dbReference type="CDD" id="cd00959">
    <property type="entry name" value="DeoC"/>
    <property type="match status" value="1"/>
</dbReference>
<feature type="compositionally biased region" description="Low complexity" evidence="9">
    <location>
        <begin position="246"/>
        <end position="258"/>
    </location>
</feature>
<dbReference type="InterPro" id="IPR002915">
    <property type="entry name" value="DeoC/FbaB/LacD_aldolase"/>
</dbReference>
<proteinExistence type="inferred from homology"/>
<evidence type="ECO:0000256" key="9">
    <source>
        <dbReference type="SAM" id="MobiDB-lite"/>
    </source>
</evidence>
<evidence type="ECO:0000256" key="2">
    <source>
        <dbReference type="ARBA" id="ARBA00012515"/>
    </source>
</evidence>
<keyword evidence="5 8" id="KW-0704">Schiff base</keyword>
<feature type="region of interest" description="Disordered" evidence="9">
    <location>
        <begin position="236"/>
        <end position="258"/>
    </location>
</feature>
<dbReference type="GO" id="GO:0009264">
    <property type="term" value="P:deoxyribonucleotide catabolic process"/>
    <property type="evidence" value="ECO:0007669"/>
    <property type="project" value="InterPro"/>
</dbReference>
<keyword evidence="3" id="KW-0963">Cytoplasm</keyword>
<dbReference type="GO" id="GO:0046386">
    <property type="term" value="P:deoxyribose phosphate catabolic process"/>
    <property type="evidence" value="ECO:0007669"/>
    <property type="project" value="UniProtKB-UniPathway"/>
</dbReference>
<organism evidence="10 11">
    <name type="scientific">Smittium megazygosporum</name>
    <dbReference type="NCBI Taxonomy" id="133381"/>
    <lineage>
        <taxon>Eukaryota</taxon>
        <taxon>Fungi</taxon>
        <taxon>Fungi incertae sedis</taxon>
        <taxon>Zoopagomycota</taxon>
        <taxon>Kickxellomycotina</taxon>
        <taxon>Harpellomycetes</taxon>
        <taxon>Harpellales</taxon>
        <taxon>Legeriomycetaceae</taxon>
        <taxon>Smittium</taxon>
    </lineage>
</organism>
<dbReference type="GO" id="GO:0005737">
    <property type="term" value="C:cytoplasm"/>
    <property type="evidence" value="ECO:0007669"/>
    <property type="project" value="InterPro"/>
</dbReference>
<dbReference type="SMART" id="SM01133">
    <property type="entry name" value="DeoC"/>
    <property type="match status" value="1"/>
</dbReference>
<evidence type="ECO:0000256" key="8">
    <source>
        <dbReference type="PIRSR" id="PIRSR001357-50"/>
    </source>
</evidence>
<reference evidence="10 11" key="1">
    <citation type="journal article" date="2018" name="MBio">
        <title>Comparative Genomics Reveals the Core Gene Toolbox for the Fungus-Insect Symbiosis.</title>
        <authorList>
            <person name="Wang Y."/>
            <person name="Stata M."/>
            <person name="Wang W."/>
            <person name="Stajich J.E."/>
            <person name="White M.M."/>
            <person name="Moncalvo J.M."/>
        </authorList>
    </citation>
    <scope>NUCLEOTIDE SEQUENCE [LARGE SCALE GENOMIC DNA]</scope>
    <source>
        <strain evidence="10 11">SC-DP-2</strain>
    </source>
</reference>
<dbReference type="PANTHER" id="PTHR10889">
    <property type="entry name" value="DEOXYRIBOSE-PHOSPHATE ALDOLASE"/>
    <property type="match status" value="1"/>
</dbReference>
<feature type="active site" description="Schiff-base intermediate with acetaldehyde" evidence="8">
    <location>
        <position position="169"/>
    </location>
</feature>
<dbReference type="UniPathway" id="UPA00002">
    <property type="reaction ID" value="UER00468"/>
</dbReference>
<dbReference type="EC" id="4.1.2.4" evidence="2"/>
<dbReference type="GO" id="GO:0004139">
    <property type="term" value="F:deoxyribose-phosphate aldolase activity"/>
    <property type="evidence" value="ECO:0007669"/>
    <property type="project" value="UniProtKB-EC"/>
</dbReference>
<evidence type="ECO:0000256" key="5">
    <source>
        <dbReference type="ARBA" id="ARBA00023270"/>
    </source>
</evidence>
<evidence type="ECO:0000313" key="10">
    <source>
        <dbReference type="EMBL" id="PVU97465.1"/>
    </source>
</evidence>
<dbReference type="NCBIfam" id="TIGR00126">
    <property type="entry name" value="deoC"/>
    <property type="match status" value="1"/>
</dbReference>
<dbReference type="HAMAP" id="MF_00114">
    <property type="entry name" value="DeoC_type1"/>
    <property type="match status" value="1"/>
</dbReference>
<dbReference type="STRING" id="133381.A0A2T9YYP1"/>
<comment type="caution">
    <text evidence="10">The sequence shown here is derived from an EMBL/GenBank/DDBJ whole genome shotgun (WGS) entry which is preliminary data.</text>
</comment>
<evidence type="ECO:0000256" key="3">
    <source>
        <dbReference type="ARBA" id="ARBA00022490"/>
    </source>
</evidence>
<accession>A0A2T9YYP1</accession>
<dbReference type="SUPFAM" id="SSF51569">
    <property type="entry name" value="Aldolase"/>
    <property type="match status" value="1"/>
</dbReference>
<dbReference type="InterPro" id="IPR028581">
    <property type="entry name" value="DeoC_typeI"/>
</dbReference>
<evidence type="ECO:0000256" key="7">
    <source>
        <dbReference type="ARBA" id="ARBA00048791"/>
    </source>
</evidence>
<dbReference type="PANTHER" id="PTHR10889:SF1">
    <property type="entry name" value="DEOXYRIBOSE-PHOSPHATE ALDOLASE"/>
    <property type="match status" value="1"/>
</dbReference>
<dbReference type="PIRSF" id="PIRSF001357">
    <property type="entry name" value="DeoC"/>
    <property type="match status" value="1"/>
</dbReference>
<feature type="non-terminal residue" evidence="10">
    <location>
        <position position="1"/>
    </location>
</feature>
<gene>
    <name evidence="10" type="ORF">BB560_005740</name>
</gene>
<dbReference type="Proteomes" id="UP000245609">
    <property type="component" value="Unassembled WGS sequence"/>
</dbReference>
<keyword evidence="11" id="KW-1185">Reference proteome</keyword>
<evidence type="ECO:0000313" key="11">
    <source>
        <dbReference type="Proteomes" id="UP000245609"/>
    </source>
</evidence>
<dbReference type="InterPro" id="IPR011343">
    <property type="entry name" value="DeoC"/>
</dbReference>
<feature type="active site" description="Proton donor/acceptor" evidence="8">
    <location>
        <position position="198"/>
    </location>
</feature>
<dbReference type="Pfam" id="PF01791">
    <property type="entry name" value="DeoC"/>
    <property type="match status" value="1"/>
</dbReference>
<comment type="similarity">
    <text evidence="1">Belongs to the DeoC/FbaB aldolase family. DeoC type 1 subfamily.</text>
</comment>
<evidence type="ECO:0000256" key="6">
    <source>
        <dbReference type="ARBA" id="ARBA00032755"/>
    </source>
</evidence>